<dbReference type="HOGENOM" id="CLU_476745_0_0_1"/>
<sequence>MVQDILETFQHLQKHQQHIPFYDIITQQQQQQHRHFYRHQQTSTTTMSTTTTTTSPKINNLDEDQKELYIAIANHCYTYILPVILTLGFVGNLMNLLILTGKRIQHSLRQSEKSANSGLIALAVSDLAFCTSAFPFAFTSTDMIFPGLPGFKAYYTAYSPAVISVFILTSTWVTVMMSTERYLAICHPLASRQILTLSRTRTVIVLIYMLSALFNAPTLWRYEIEIRCGNYSITDCDGVTSIGGSRCLGERCVDVFGDKCGFVAADHLIRNEKPDADDNRISLTQAFLCGHQGEHLVHHKHLHFLKTDPIRTNDTSPNQTEQKLDNVTATEPFVPMMSSASANSTEYDITTRVKFRNKLDDTLEQSYRILWVIFGNFLPFFMLFFTNLALAREIHLSYALRRLMNRSVNNVTTNSDSEASQRITITLLCIVLMFFVLVAPSELLKHLASTSVTNTESNHTYILIEVVTNIMQSTNFSSNFILYCIVNPSFRKTMCEMCRMKHASPNASVNYANQNCYINNSTVYYHNHNNNNNIALNNNNNNSSCSNVNNNNNIRNNLTVRPEPYSWSKGLN</sequence>
<proteinExistence type="predicted"/>
<dbReference type="CTD" id="20207736"/>
<protein>
    <recommendedName>
        <fullName evidence="6">G-protein coupled receptors family 1 profile domain-containing protein</fullName>
    </recommendedName>
</protein>
<dbReference type="eggNOG" id="KOG3656">
    <property type="taxonomic scope" value="Eukaryota"/>
</dbReference>
<feature type="transmembrane region" description="Helical" evidence="5">
    <location>
        <begin position="158"/>
        <end position="179"/>
    </location>
</feature>
<feature type="transmembrane region" description="Helical" evidence="5">
    <location>
        <begin position="119"/>
        <end position="138"/>
    </location>
</feature>
<evidence type="ECO:0000313" key="8">
    <source>
        <dbReference type="EnsemblMetazoa" id="HelroP180468"/>
    </source>
</evidence>
<organism evidence="8 9">
    <name type="scientific">Helobdella robusta</name>
    <name type="common">Californian leech</name>
    <dbReference type="NCBI Taxonomy" id="6412"/>
    <lineage>
        <taxon>Eukaryota</taxon>
        <taxon>Metazoa</taxon>
        <taxon>Spiralia</taxon>
        <taxon>Lophotrochozoa</taxon>
        <taxon>Annelida</taxon>
        <taxon>Clitellata</taxon>
        <taxon>Hirudinea</taxon>
        <taxon>Rhynchobdellida</taxon>
        <taxon>Glossiphoniidae</taxon>
        <taxon>Helobdella</taxon>
    </lineage>
</organism>
<dbReference type="InterPro" id="IPR017452">
    <property type="entry name" value="GPCR_Rhodpsn_7TM"/>
</dbReference>
<dbReference type="EnsemblMetazoa" id="HelroT180468">
    <property type="protein sequence ID" value="HelroP180468"/>
    <property type="gene ID" value="HelroG180468"/>
</dbReference>
<keyword evidence="2 5" id="KW-0812">Transmembrane</keyword>
<dbReference type="SUPFAM" id="SSF81321">
    <property type="entry name" value="Family A G protein-coupled receptor-like"/>
    <property type="match status" value="2"/>
</dbReference>
<accession>T1FFY7</accession>
<evidence type="ECO:0000256" key="4">
    <source>
        <dbReference type="ARBA" id="ARBA00023136"/>
    </source>
</evidence>
<dbReference type="InterPro" id="IPR052954">
    <property type="entry name" value="GPCR-Ligand_Int"/>
</dbReference>
<dbReference type="GO" id="GO:0016020">
    <property type="term" value="C:membrane"/>
    <property type="evidence" value="ECO:0007669"/>
    <property type="project" value="UniProtKB-SubCell"/>
</dbReference>
<feature type="transmembrane region" description="Helical" evidence="5">
    <location>
        <begin position="77"/>
        <end position="98"/>
    </location>
</feature>
<feature type="transmembrane region" description="Helical" evidence="5">
    <location>
        <begin position="423"/>
        <end position="441"/>
    </location>
</feature>
<evidence type="ECO:0000313" key="7">
    <source>
        <dbReference type="EMBL" id="ESN93817.1"/>
    </source>
</evidence>
<reference evidence="8" key="3">
    <citation type="submission" date="2015-06" db="UniProtKB">
        <authorList>
            <consortium name="EnsemblMetazoa"/>
        </authorList>
    </citation>
    <scope>IDENTIFICATION</scope>
</reference>
<keyword evidence="4 5" id="KW-0472">Membrane</keyword>
<dbReference type="CDD" id="cd14978">
    <property type="entry name" value="7tmA_FMRFamide_R-like"/>
    <property type="match status" value="1"/>
</dbReference>
<dbReference type="OMA" id="FIMSSTW"/>
<gene>
    <name evidence="8" type="primary">20207736</name>
    <name evidence="7" type="ORF">HELRODRAFT_180468</name>
</gene>
<reference evidence="9" key="1">
    <citation type="submission" date="2012-12" db="EMBL/GenBank/DDBJ databases">
        <authorList>
            <person name="Hellsten U."/>
            <person name="Grimwood J."/>
            <person name="Chapman J.A."/>
            <person name="Shapiro H."/>
            <person name="Aerts A."/>
            <person name="Otillar R.P."/>
            <person name="Terry A.Y."/>
            <person name="Boore J.L."/>
            <person name="Simakov O."/>
            <person name="Marletaz F."/>
            <person name="Cho S.-J."/>
            <person name="Edsinger-Gonzales E."/>
            <person name="Havlak P."/>
            <person name="Kuo D.-H."/>
            <person name="Larsson T."/>
            <person name="Lv J."/>
            <person name="Arendt D."/>
            <person name="Savage R."/>
            <person name="Osoegawa K."/>
            <person name="de Jong P."/>
            <person name="Lindberg D.R."/>
            <person name="Seaver E.C."/>
            <person name="Weisblat D.A."/>
            <person name="Putnam N.H."/>
            <person name="Grigoriev I.V."/>
            <person name="Rokhsar D.S."/>
        </authorList>
    </citation>
    <scope>NUCLEOTIDE SEQUENCE</scope>
</reference>
<reference evidence="7 9" key="2">
    <citation type="journal article" date="2013" name="Nature">
        <title>Insights into bilaterian evolution from three spiralian genomes.</title>
        <authorList>
            <person name="Simakov O."/>
            <person name="Marletaz F."/>
            <person name="Cho S.J."/>
            <person name="Edsinger-Gonzales E."/>
            <person name="Havlak P."/>
            <person name="Hellsten U."/>
            <person name="Kuo D.H."/>
            <person name="Larsson T."/>
            <person name="Lv J."/>
            <person name="Arendt D."/>
            <person name="Savage R."/>
            <person name="Osoegawa K."/>
            <person name="de Jong P."/>
            <person name="Grimwood J."/>
            <person name="Chapman J.A."/>
            <person name="Shapiro H."/>
            <person name="Aerts A."/>
            <person name="Otillar R.P."/>
            <person name="Terry A.Y."/>
            <person name="Boore J.L."/>
            <person name="Grigoriev I.V."/>
            <person name="Lindberg D.R."/>
            <person name="Seaver E.C."/>
            <person name="Weisblat D.A."/>
            <person name="Putnam N.H."/>
            <person name="Rokhsar D.S."/>
        </authorList>
    </citation>
    <scope>NUCLEOTIDE SEQUENCE</scope>
</reference>
<evidence type="ECO:0000256" key="3">
    <source>
        <dbReference type="ARBA" id="ARBA00022989"/>
    </source>
</evidence>
<dbReference type="PANTHER" id="PTHR46641">
    <property type="entry name" value="FMRFAMIDE RECEPTOR-RELATED"/>
    <property type="match status" value="1"/>
</dbReference>
<evidence type="ECO:0000256" key="2">
    <source>
        <dbReference type="ARBA" id="ARBA00022692"/>
    </source>
</evidence>
<feature type="domain" description="G-protein coupled receptors family 1 profile" evidence="6">
    <location>
        <begin position="91"/>
        <end position="483"/>
    </location>
</feature>
<dbReference type="RefSeq" id="XP_009028030.1">
    <property type="nucleotide sequence ID" value="XM_009029782.1"/>
</dbReference>
<dbReference type="InParanoid" id="T1FFY7"/>
<dbReference type="EMBL" id="AMQM01007209">
    <property type="status" value="NOT_ANNOTATED_CDS"/>
    <property type="molecule type" value="Genomic_DNA"/>
</dbReference>
<feature type="transmembrane region" description="Helical" evidence="5">
    <location>
        <begin position="369"/>
        <end position="391"/>
    </location>
</feature>
<dbReference type="KEGG" id="hro:HELRODRAFT_180468"/>
<dbReference type="InterPro" id="IPR000276">
    <property type="entry name" value="GPCR_Rhodpsn"/>
</dbReference>
<dbReference type="AlphaFoldDB" id="T1FFY7"/>
<name>T1FFY7_HELRO</name>
<dbReference type="PRINTS" id="PR00237">
    <property type="entry name" value="GPCRRHODOPSN"/>
</dbReference>
<dbReference type="Pfam" id="PF00001">
    <property type="entry name" value="7tm_1"/>
    <property type="match status" value="1"/>
</dbReference>
<evidence type="ECO:0000256" key="1">
    <source>
        <dbReference type="ARBA" id="ARBA00004370"/>
    </source>
</evidence>
<comment type="subcellular location">
    <subcellularLocation>
        <location evidence="1">Membrane</location>
    </subcellularLocation>
</comment>
<dbReference type="Proteomes" id="UP000015101">
    <property type="component" value="Unassembled WGS sequence"/>
</dbReference>
<keyword evidence="3 5" id="KW-1133">Transmembrane helix</keyword>
<evidence type="ECO:0000256" key="5">
    <source>
        <dbReference type="SAM" id="Phobius"/>
    </source>
</evidence>
<keyword evidence="9" id="KW-1185">Reference proteome</keyword>
<dbReference type="PANTHER" id="PTHR46641:SF2">
    <property type="entry name" value="FMRFAMIDE RECEPTOR"/>
    <property type="match status" value="1"/>
</dbReference>
<dbReference type="GeneID" id="20207736"/>
<evidence type="ECO:0000259" key="6">
    <source>
        <dbReference type="PROSITE" id="PS50262"/>
    </source>
</evidence>
<evidence type="ECO:0000313" key="9">
    <source>
        <dbReference type="Proteomes" id="UP000015101"/>
    </source>
</evidence>
<dbReference type="PROSITE" id="PS50262">
    <property type="entry name" value="G_PROTEIN_RECEP_F1_2"/>
    <property type="match status" value="1"/>
</dbReference>
<dbReference type="OrthoDB" id="10033446at2759"/>
<dbReference type="Gene3D" id="1.20.1070.10">
    <property type="entry name" value="Rhodopsin 7-helix transmembrane proteins"/>
    <property type="match status" value="2"/>
</dbReference>
<dbReference type="GO" id="GO:0004930">
    <property type="term" value="F:G protein-coupled receptor activity"/>
    <property type="evidence" value="ECO:0007669"/>
    <property type="project" value="InterPro"/>
</dbReference>
<dbReference type="EMBL" id="KB097587">
    <property type="protein sequence ID" value="ESN93817.1"/>
    <property type="molecule type" value="Genomic_DNA"/>
</dbReference>